<gene>
    <name evidence="3" type="ORF">ACFFIZ_01445</name>
</gene>
<reference evidence="3 4" key="1">
    <citation type="submission" date="2024-09" db="EMBL/GenBank/DDBJ databases">
        <authorList>
            <person name="Sun Q."/>
            <person name="Mori K."/>
        </authorList>
    </citation>
    <scope>NUCLEOTIDE SEQUENCE [LARGE SCALE GENOMIC DNA]</scope>
    <source>
        <strain evidence="3 4">CCM 7904</strain>
    </source>
</reference>
<name>A0ABV6CE77_9RHOB</name>
<dbReference type="InterPro" id="IPR051610">
    <property type="entry name" value="GPI/OXD"/>
</dbReference>
<feature type="domain" description="Cupin type-2" evidence="2">
    <location>
        <begin position="47"/>
        <end position="117"/>
    </location>
</feature>
<dbReference type="Proteomes" id="UP001589795">
    <property type="component" value="Unassembled WGS sequence"/>
</dbReference>
<dbReference type="CDD" id="cd02224">
    <property type="entry name" value="cupin_SPO2919-like"/>
    <property type="match status" value="1"/>
</dbReference>
<protein>
    <submittedName>
        <fullName evidence="3">Cupin domain-containing protein</fullName>
    </submittedName>
</protein>
<dbReference type="Pfam" id="PF07883">
    <property type="entry name" value="Cupin_2"/>
    <property type="match status" value="1"/>
</dbReference>
<evidence type="ECO:0000259" key="2">
    <source>
        <dbReference type="Pfam" id="PF07883"/>
    </source>
</evidence>
<keyword evidence="4" id="KW-1185">Reference proteome</keyword>
<dbReference type="InterPro" id="IPR011051">
    <property type="entry name" value="RmlC_Cupin_sf"/>
</dbReference>
<keyword evidence="1" id="KW-0479">Metal-binding</keyword>
<dbReference type="RefSeq" id="WP_265507124.1">
    <property type="nucleotide sequence ID" value="NZ_JAOTBE010000024.1"/>
</dbReference>
<sequence>MAILRKDSVPVTEGVSGYPDPFDLGRGFLSYRHLTEAGGLTQFGIAVETLQPGRQSSQQHWEEHEDEFLYLLEGALTVVEDETETVIHPGDACCWKAGVPVAHVLRNDSDHPATYLIAGSRLPHNVTHYRGIDLVGTPWGYTHLDGTPYPTKGETE</sequence>
<organism evidence="3 4">
    <name type="scientific">Paracoccus rhizosphaerae</name>
    <dbReference type="NCBI Taxonomy" id="1133347"/>
    <lineage>
        <taxon>Bacteria</taxon>
        <taxon>Pseudomonadati</taxon>
        <taxon>Pseudomonadota</taxon>
        <taxon>Alphaproteobacteria</taxon>
        <taxon>Rhodobacterales</taxon>
        <taxon>Paracoccaceae</taxon>
        <taxon>Paracoccus</taxon>
    </lineage>
</organism>
<evidence type="ECO:0000313" key="4">
    <source>
        <dbReference type="Proteomes" id="UP001589795"/>
    </source>
</evidence>
<dbReference type="InterPro" id="IPR014710">
    <property type="entry name" value="RmlC-like_jellyroll"/>
</dbReference>
<accession>A0ABV6CE77</accession>
<dbReference type="EMBL" id="JBHLWQ010000016">
    <property type="protein sequence ID" value="MFC0199037.1"/>
    <property type="molecule type" value="Genomic_DNA"/>
</dbReference>
<dbReference type="InterPro" id="IPR013096">
    <property type="entry name" value="Cupin_2"/>
</dbReference>
<evidence type="ECO:0000256" key="1">
    <source>
        <dbReference type="ARBA" id="ARBA00022723"/>
    </source>
</evidence>
<dbReference type="Gene3D" id="2.60.120.10">
    <property type="entry name" value="Jelly Rolls"/>
    <property type="match status" value="1"/>
</dbReference>
<dbReference type="PANTHER" id="PTHR35848">
    <property type="entry name" value="OXALATE-BINDING PROTEIN"/>
    <property type="match status" value="1"/>
</dbReference>
<dbReference type="SUPFAM" id="SSF51182">
    <property type="entry name" value="RmlC-like cupins"/>
    <property type="match status" value="1"/>
</dbReference>
<proteinExistence type="predicted"/>
<dbReference type="PANTHER" id="PTHR35848:SF9">
    <property type="entry name" value="SLL1358 PROTEIN"/>
    <property type="match status" value="1"/>
</dbReference>
<comment type="caution">
    <text evidence="3">The sequence shown here is derived from an EMBL/GenBank/DDBJ whole genome shotgun (WGS) entry which is preliminary data.</text>
</comment>
<evidence type="ECO:0000313" key="3">
    <source>
        <dbReference type="EMBL" id="MFC0199037.1"/>
    </source>
</evidence>